<keyword evidence="2" id="KW-0813">Transport</keyword>
<dbReference type="InterPro" id="IPR020846">
    <property type="entry name" value="MFS_dom"/>
</dbReference>
<keyword evidence="7 8" id="KW-0472">Membrane</keyword>
<feature type="transmembrane region" description="Helical" evidence="8">
    <location>
        <begin position="388"/>
        <end position="408"/>
    </location>
</feature>
<feature type="transmembrane region" description="Helical" evidence="8">
    <location>
        <begin position="31"/>
        <end position="54"/>
    </location>
</feature>
<dbReference type="InterPro" id="IPR005828">
    <property type="entry name" value="MFS_sugar_transport-like"/>
</dbReference>
<feature type="transmembrane region" description="Helical" evidence="8">
    <location>
        <begin position="292"/>
        <end position="314"/>
    </location>
</feature>
<evidence type="ECO:0000256" key="3">
    <source>
        <dbReference type="ARBA" id="ARBA00022475"/>
    </source>
</evidence>
<evidence type="ECO:0000313" key="10">
    <source>
        <dbReference type="EMBL" id="CAH2099196.1"/>
    </source>
</evidence>
<proteinExistence type="predicted"/>
<comment type="caution">
    <text evidence="10">The sequence shown here is derived from an EMBL/GenBank/DDBJ whole genome shotgun (WGS) entry which is preliminary data.</text>
</comment>
<feature type="transmembrane region" description="Helical" evidence="8">
    <location>
        <begin position="61"/>
        <end position="81"/>
    </location>
</feature>
<evidence type="ECO:0000256" key="2">
    <source>
        <dbReference type="ARBA" id="ARBA00022448"/>
    </source>
</evidence>
<dbReference type="Pfam" id="PF00083">
    <property type="entry name" value="Sugar_tr"/>
    <property type="match status" value="1"/>
</dbReference>
<keyword evidence="6 8" id="KW-1133">Transmembrane helix</keyword>
<feature type="transmembrane region" description="Helical" evidence="8">
    <location>
        <begin position="264"/>
        <end position="285"/>
    </location>
</feature>
<dbReference type="InterPro" id="IPR036259">
    <property type="entry name" value="MFS_trans_sf"/>
</dbReference>
<dbReference type="EMBL" id="CAKOGL010000021">
    <property type="protein sequence ID" value="CAH2099196.1"/>
    <property type="molecule type" value="Genomic_DNA"/>
</dbReference>
<keyword evidence="11" id="KW-1185">Reference proteome</keyword>
<feature type="transmembrane region" description="Helical" evidence="8">
    <location>
        <begin position="227"/>
        <end position="249"/>
    </location>
</feature>
<organism evidence="10 11">
    <name type="scientific">Euphydryas editha</name>
    <name type="common">Edith's checkerspot</name>
    <dbReference type="NCBI Taxonomy" id="104508"/>
    <lineage>
        <taxon>Eukaryota</taxon>
        <taxon>Metazoa</taxon>
        <taxon>Ecdysozoa</taxon>
        <taxon>Arthropoda</taxon>
        <taxon>Hexapoda</taxon>
        <taxon>Insecta</taxon>
        <taxon>Pterygota</taxon>
        <taxon>Neoptera</taxon>
        <taxon>Endopterygota</taxon>
        <taxon>Lepidoptera</taxon>
        <taxon>Glossata</taxon>
        <taxon>Ditrysia</taxon>
        <taxon>Papilionoidea</taxon>
        <taxon>Nymphalidae</taxon>
        <taxon>Nymphalinae</taxon>
        <taxon>Euphydryas</taxon>
    </lineage>
</organism>
<evidence type="ECO:0000256" key="7">
    <source>
        <dbReference type="ARBA" id="ARBA00023136"/>
    </source>
</evidence>
<evidence type="ECO:0000256" key="8">
    <source>
        <dbReference type="SAM" id="Phobius"/>
    </source>
</evidence>
<dbReference type="InterPro" id="IPR050549">
    <property type="entry name" value="MFS_Trehalose_Transporter"/>
</dbReference>
<dbReference type="GO" id="GO:0022857">
    <property type="term" value="F:transmembrane transporter activity"/>
    <property type="evidence" value="ECO:0007669"/>
    <property type="project" value="InterPro"/>
</dbReference>
<dbReference type="PANTHER" id="PTHR48021:SF68">
    <property type="entry name" value="MAJOR FACILITATOR SUPERFAMILY (MFS) PROFILE DOMAIN-CONTAINING PROTEIN"/>
    <property type="match status" value="1"/>
</dbReference>
<dbReference type="Proteomes" id="UP001153954">
    <property type="component" value="Unassembled WGS sequence"/>
</dbReference>
<keyword evidence="5 8" id="KW-0812">Transmembrane</keyword>
<dbReference type="FunFam" id="1.20.1250.20:FF:000218">
    <property type="entry name" value="facilitated trehalose transporter Tret1"/>
    <property type="match status" value="1"/>
</dbReference>
<dbReference type="SUPFAM" id="SSF103473">
    <property type="entry name" value="MFS general substrate transporter"/>
    <property type="match status" value="1"/>
</dbReference>
<dbReference type="Gene3D" id="1.20.1250.20">
    <property type="entry name" value="MFS general substrate transporter like domains"/>
    <property type="match status" value="1"/>
</dbReference>
<protein>
    <recommendedName>
        <fullName evidence="9">Major facilitator superfamily (MFS) profile domain-containing protein</fullName>
    </recommendedName>
</protein>
<feature type="domain" description="Major facilitator superfamily (MFS) profile" evidence="9">
    <location>
        <begin position="1"/>
        <end position="412"/>
    </location>
</feature>
<feature type="transmembrane region" description="Helical" evidence="8">
    <location>
        <begin position="148"/>
        <end position="165"/>
    </location>
</feature>
<dbReference type="AlphaFoldDB" id="A0AAU9UHX1"/>
<feature type="transmembrane region" description="Helical" evidence="8">
    <location>
        <begin position="357"/>
        <end position="382"/>
    </location>
</feature>
<keyword evidence="4" id="KW-0762">Sugar transport</keyword>
<evidence type="ECO:0000256" key="5">
    <source>
        <dbReference type="ARBA" id="ARBA00022692"/>
    </source>
</evidence>
<evidence type="ECO:0000313" key="11">
    <source>
        <dbReference type="Proteomes" id="UP001153954"/>
    </source>
</evidence>
<reference evidence="10" key="1">
    <citation type="submission" date="2022-03" db="EMBL/GenBank/DDBJ databases">
        <authorList>
            <person name="Tunstrom K."/>
        </authorList>
    </citation>
    <scope>NUCLEOTIDE SEQUENCE</scope>
</reference>
<accession>A0AAU9UHX1</accession>
<evidence type="ECO:0000259" key="9">
    <source>
        <dbReference type="PROSITE" id="PS50850"/>
    </source>
</evidence>
<sequence>MSVAAGFSFGFSAVLLPQLNEDQNFPYTDDLASWIASITPLSMVIGSICAGSMIDGLGRKIGHIILATLSIISWLVIASSTNITLLLIGRFISGLSSGPTRPVSLVYIGEITEPKYRKYSLMTPSLLLNVGILLSHIMGEYFSWKTSSYIYAAINIFCSIPFIFLKEAPLWLISKGKTDEGIQAFKWFRGKGSEAEKELNLILQRQIEKENKYFIKDIFTKSFTKPLLTSVLLAAAAQFNGINSLGFYAKDILGNTVKGGVDPFILMIIYDMMRILTFVIIYCFNKYIPRKIFLISVSICCCIALFGLFALLTFTDVSKYVWLSITIIIIYIVSAGCIVALTWSFVPELFSGKLRGLGSGITASISFLSLFICVKITPGFIVNYGENAMYACYGVVTVIITVILCFLLPETNGRTLQNIEDSYKKNEITKSTV</sequence>
<keyword evidence="3" id="KW-1003">Cell membrane</keyword>
<dbReference type="GO" id="GO:0005886">
    <property type="term" value="C:plasma membrane"/>
    <property type="evidence" value="ECO:0007669"/>
    <property type="project" value="UniProtKB-SubCell"/>
</dbReference>
<evidence type="ECO:0000256" key="4">
    <source>
        <dbReference type="ARBA" id="ARBA00022597"/>
    </source>
</evidence>
<comment type="subcellular location">
    <subcellularLocation>
        <location evidence="1">Cell membrane</location>
        <topology evidence="1">Multi-pass membrane protein</topology>
    </subcellularLocation>
</comment>
<name>A0AAU9UHX1_EUPED</name>
<gene>
    <name evidence="10" type="ORF">EEDITHA_LOCUS14213</name>
</gene>
<evidence type="ECO:0000256" key="1">
    <source>
        <dbReference type="ARBA" id="ARBA00004651"/>
    </source>
</evidence>
<feature type="transmembrane region" description="Helical" evidence="8">
    <location>
        <begin position="320"/>
        <end position="345"/>
    </location>
</feature>
<dbReference type="PROSITE" id="PS50850">
    <property type="entry name" value="MFS"/>
    <property type="match status" value="1"/>
</dbReference>
<dbReference type="PANTHER" id="PTHR48021">
    <property type="match status" value="1"/>
</dbReference>
<evidence type="ECO:0000256" key="6">
    <source>
        <dbReference type="ARBA" id="ARBA00022989"/>
    </source>
</evidence>